<dbReference type="EMBL" id="BTGB01000002">
    <property type="protein sequence ID" value="GMM45583.1"/>
    <property type="molecule type" value="Genomic_DNA"/>
</dbReference>
<evidence type="ECO:0000256" key="3">
    <source>
        <dbReference type="ARBA" id="ARBA00022679"/>
    </source>
</evidence>
<feature type="transmembrane region" description="Helical" evidence="13">
    <location>
        <begin position="429"/>
        <end position="452"/>
    </location>
</feature>
<evidence type="ECO:0000313" key="14">
    <source>
        <dbReference type="EMBL" id="GMM45583.1"/>
    </source>
</evidence>
<evidence type="ECO:0000256" key="7">
    <source>
        <dbReference type="ARBA" id="ARBA00023136"/>
    </source>
</evidence>
<dbReference type="InterPro" id="IPR004299">
    <property type="entry name" value="MBOAT_fam"/>
</dbReference>
<dbReference type="GO" id="GO:0005789">
    <property type="term" value="C:endoplasmic reticulum membrane"/>
    <property type="evidence" value="ECO:0007669"/>
    <property type="project" value="UniProtKB-SubCell"/>
</dbReference>
<feature type="compositionally biased region" description="Basic and acidic residues" evidence="12">
    <location>
        <begin position="97"/>
        <end position="108"/>
    </location>
</feature>
<evidence type="ECO:0000256" key="9">
    <source>
        <dbReference type="ARBA" id="ARBA00023568"/>
    </source>
</evidence>
<keyword evidence="6 13" id="KW-1133">Transmembrane helix</keyword>
<comment type="subcellular location">
    <subcellularLocation>
        <location evidence="1 10">Endoplasmic reticulum membrane</location>
        <topology evidence="1 10">Multi-pass membrane protein</topology>
    </subcellularLocation>
</comment>
<name>A0AAV5R3Y5_PICKL</name>
<feature type="transmembrane region" description="Helical" evidence="13">
    <location>
        <begin position="276"/>
        <end position="293"/>
    </location>
</feature>
<keyword evidence="5 10" id="KW-0256">Endoplasmic reticulum</keyword>
<dbReference type="PANTHER" id="PTHR10408">
    <property type="entry name" value="STEROL O-ACYLTRANSFERASE"/>
    <property type="match status" value="1"/>
</dbReference>
<sequence length="589" mass="69548">MSGGLPLKKKLSENTLNRTTNGFKRYNIMENNTIKSTSSSDDNPDIDHDYLKLPMDLPSGRKSILIDNEYESSDESSQGQIGNGDDNIDIAVKLTEDTDKNNNEDSNLRQRVPTQPNLDNVKIPTTTSAKLVFKHVLSSKVKFNRNGEMRSNFNDLNFLPRETIFDREIHFGTKFYGFYVAIWIMIAFFGLNVLIGYHLDHGSIFGSEIMKLMLKDIWKVALMDLGMYLSMYFAVIIQLAIKHKLIKWKYIGFTIASIYEILLLILPLYYSDKLDFPWIAQIFIMLHSVVMLMKVHSYSFFNGYLWEIVNELEFSTIFIDKKDVLNDNIVIALENSIEFCKFEIKSQDFPNNINFKNFFNYSMFPVLVYQNEYPRNKRIRKSYLLSKILGIFGVILLMITVAQYRIYPIVMKCLYLQKNETLWFRLKNYPFILIEFIPPFLCIYLLVFYLIWELILNAIAELSRFADREFYRYWWNSIDWNEYARDWNVPVHKFLLRHVYHSSISAFKVPKTLATFLTFFLSSIIHELSMYVIFKKIRFYLLLLQMSQLVLVQVSKTKWMKDKYILGNCIFWFGIVFGPSLMCTMYLVF</sequence>
<protein>
    <recommendedName>
        <fullName evidence="10">O-acyltransferase</fullName>
    </recommendedName>
</protein>
<evidence type="ECO:0000256" key="4">
    <source>
        <dbReference type="ARBA" id="ARBA00022692"/>
    </source>
</evidence>
<keyword evidence="7 10" id="KW-0472">Membrane</keyword>
<dbReference type="InterPro" id="IPR014371">
    <property type="entry name" value="Oat_ACAT_DAG_ARE"/>
</dbReference>
<dbReference type="PANTHER" id="PTHR10408:SF23">
    <property type="entry name" value="STEROL O-ACYLTRANSFERASE 1-RELATED"/>
    <property type="match status" value="1"/>
</dbReference>
<feature type="transmembrane region" description="Helical" evidence="13">
    <location>
        <begin position="217"/>
        <end position="241"/>
    </location>
</feature>
<feature type="transmembrane region" description="Helical" evidence="13">
    <location>
        <begin position="250"/>
        <end position="270"/>
    </location>
</feature>
<dbReference type="Proteomes" id="UP001378960">
    <property type="component" value="Unassembled WGS sequence"/>
</dbReference>
<feature type="transmembrane region" description="Helical" evidence="13">
    <location>
        <begin position="569"/>
        <end position="588"/>
    </location>
</feature>
<dbReference type="Pfam" id="PF03062">
    <property type="entry name" value="MBOAT"/>
    <property type="match status" value="1"/>
</dbReference>
<evidence type="ECO:0000256" key="2">
    <source>
        <dbReference type="ARBA" id="ARBA00009010"/>
    </source>
</evidence>
<evidence type="ECO:0000256" key="11">
    <source>
        <dbReference type="PIRSR" id="PIRSR000439-1"/>
    </source>
</evidence>
<keyword evidence="15" id="KW-1185">Reference proteome</keyword>
<dbReference type="GO" id="GO:0034737">
    <property type="term" value="F:ergosterol O-acyltransferase activity"/>
    <property type="evidence" value="ECO:0007669"/>
    <property type="project" value="TreeGrafter"/>
</dbReference>
<feature type="transmembrane region" description="Helical" evidence="13">
    <location>
        <begin position="176"/>
        <end position="197"/>
    </location>
</feature>
<feature type="region of interest" description="Disordered" evidence="12">
    <location>
        <begin position="97"/>
        <end position="120"/>
    </location>
</feature>
<evidence type="ECO:0000256" key="1">
    <source>
        <dbReference type="ARBA" id="ARBA00004477"/>
    </source>
</evidence>
<evidence type="ECO:0000256" key="8">
    <source>
        <dbReference type="ARBA" id="ARBA00023315"/>
    </source>
</evidence>
<dbReference type="GO" id="GO:0008204">
    <property type="term" value="P:ergosterol metabolic process"/>
    <property type="evidence" value="ECO:0007669"/>
    <property type="project" value="TreeGrafter"/>
</dbReference>
<feature type="active site" evidence="11">
    <location>
        <position position="526"/>
    </location>
</feature>
<keyword evidence="4 13" id="KW-0812">Transmembrane</keyword>
<organism evidence="14 15">
    <name type="scientific">Pichia kluyveri</name>
    <name type="common">Yeast</name>
    <dbReference type="NCBI Taxonomy" id="36015"/>
    <lineage>
        <taxon>Eukaryota</taxon>
        <taxon>Fungi</taxon>
        <taxon>Dikarya</taxon>
        <taxon>Ascomycota</taxon>
        <taxon>Saccharomycotina</taxon>
        <taxon>Pichiomycetes</taxon>
        <taxon>Pichiales</taxon>
        <taxon>Pichiaceae</taxon>
        <taxon>Pichia</taxon>
    </lineage>
</organism>
<comment type="caution">
    <text evidence="14">The sequence shown here is derived from an EMBL/GenBank/DDBJ whole genome shotgun (WGS) entry which is preliminary data.</text>
</comment>
<keyword evidence="8 10" id="KW-0012">Acyltransferase</keyword>
<proteinExistence type="inferred from homology"/>
<evidence type="ECO:0000256" key="5">
    <source>
        <dbReference type="ARBA" id="ARBA00022824"/>
    </source>
</evidence>
<evidence type="ECO:0000256" key="12">
    <source>
        <dbReference type="SAM" id="MobiDB-lite"/>
    </source>
</evidence>
<reference evidence="14 15" key="1">
    <citation type="journal article" date="2023" name="Elife">
        <title>Identification of key yeast species and microbe-microbe interactions impacting larval growth of Drosophila in the wild.</title>
        <authorList>
            <person name="Mure A."/>
            <person name="Sugiura Y."/>
            <person name="Maeda R."/>
            <person name="Honda K."/>
            <person name="Sakurai N."/>
            <person name="Takahashi Y."/>
            <person name="Watada M."/>
            <person name="Katoh T."/>
            <person name="Gotoh A."/>
            <person name="Gotoh Y."/>
            <person name="Taniguchi I."/>
            <person name="Nakamura K."/>
            <person name="Hayashi T."/>
            <person name="Katayama T."/>
            <person name="Uemura T."/>
            <person name="Hattori Y."/>
        </authorList>
    </citation>
    <scope>NUCLEOTIDE SEQUENCE [LARGE SCALE GENOMIC DNA]</scope>
    <source>
        <strain evidence="14 15">PK-24</strain>
    </source>
</reference>
<dbReference type="PIRSF" id="PIRSF000439">
    <property type="entry name" value="Oat_ACAT_DAG_ARE"/>
    <property type="match status" value="1"/>
</dbReference>
<keyword evidence="3 10" id="KW-0808">Transferase</keyword>
<evidence type="ECO:0000256" key="10">
    <source>
        <dbReference type="PIRNR" id="PIRNR000439"/>
    </source>
</evidence>
<evidence type="ECO:0000256" key="13">
    <source>
        <dbReference type="SAM" id="Phobius"/>
    </source>
</evidence>
<evidence type="ECO:0000313" key="15">
    <source>
        <dbReference type="Proteomes" id="UP001378960"/>
    </source>
</evidence>
<feature type="transmembrane region" description="Helical" evidence="13">
    <location>
        <begin position="384"/>
        <end position="406"/>
    </location>
</feature>
<dbReference type="AlphaFoldDB" id="A0AAV5R3Y5"/>
<accession>A0AAV5R3Y5</accession>
<evidence type="ECO:0000256" key="6">
    <source>
        <dbReference type="ARBA" id="ARBA00022989"/>
    </source>
</evidence>
<comment type="function">
    <text evidence="9">Sterol O-acyltransferase that catalyzes the formation of stery esters.</text>
</comment>
<gene>
    <name evidence="14" type="ORF">DAPK24_021580</name>
</gene>
<comment type="similarity">
    <text evidence="2 10">Belongs to the membrane-bound acyltransferase family. Sterol o-acyltransferase subfamily.</text>
</comment>